<keyword evidence="3" id="KW-0238">DNA-binding</keyword>
<accession>A0ABV7FVB9</accession>
<comment type="similarity">
    <text evidence="1">Belongs to the LysR transcriptional regulatory family.</text>
</comment>
<dbReference type="Pfam" id="PF00126">
    <property type="entry name" value="HTH_1"/>
    <property type="match status" value="1"/>
</dbReference>
<dbReference type="Gene3D" id="3.40.190.290">
    <property type="match status" value="1"/>
</dbReference>
<dbReference type="RefSeq" id="WP_376921301.1">
    <property type="nucleotide sequence ID" value="NZ_JBHRSW010000047.1"/>
</dbReference>
<dbReference type="PROSITE" id="PS50931">
    <property type="entry name" value="HTH_LYSR"/>
    <property type="match status" value="1"/>
</dbReference>
<organism evidence="6 7">
    <name type="scientific">Agaribacter flavus</name>
    <dbReference type="NCBI Taxonomy" id="1902781"/>
    <lineage>
        <taxon>Bacteria</taxon>
        <taxon>Pseudomonadati</taxon>
        <taxon>Pseudomonadota</taxon>
        <taxon>Gammaproteobacteria</taxon>
        <taxon>Alteromonadales</taxon>
        <taxon>Alteromonadaceae</taxon>
        <taxon>Agaribacter</taxon>
    </lineage>
</organism>
<keyword evidence="2" id="KW-0805">Transcription regulation</keyword>
<evidence type="ECO:0000256" key="4">
    <source>
        <dbReference type="ARBA" id="ARBA00023163"/>
    </source>
</evidence>
<keyword evidence="7" id="KW-1185">Reference proteome</keyword>
<dbReference type="InterPro" id="IPR005119">
    <property type="entry name" value="LysR_subst-bd"/>
</dbReference>
<dbReference type="InterPro" id="IPR058163">
    <property type="entry name" value="LysR-type_TF_proteobact-type"/>
</dbReference>
<sequence length="304" mass="34352">MKEGSVSFNELPHPKDLQVFLAVVRKLSFAAAAEELGQSPAYVSKRIGILEASLKTRLFHRTTRKIVLTDDGERTYHRAIRILAEIDDMVDDLTDAQHTPQGHLHICSSFGFGRKHVAPAIAELSTKYADLDVRLDVFDRAVDIIQEGFDLEIRVGEDLPTQHICKMLKRNKRIICAAPEYLARHGEPKTLDDLSKHACLVLRERNSPFGIWSFDGTNKELSLPISGHLSTNHGEIILQWALHGRGIIMRSLWDVKQHLASGKMVQILPEYTQEANIWAVYPTRLSHSAKLRVCVTFLEEYLAS</sequence>
<protein>
    <submittedName>
        <fullName evidence="6">LysR substrate-binding domain-containing protein</fullName>
    </submittedName>
</protein>
<dbReference type="Proteomes" id="UP001595478">
    <property type="component" value="Unassembled WGS sequence"/>
</dbReference>
<dbReference type="InterPro" id="IPR036390">
    <property type="entry name" value="WH_DNA-bd_sf"/>
</dbReference>
<evidence type="ECO:0000313" key="6">
    <source>
        <dbReference type="EMBL" id="MFC3123186.1"/>
    </source>
</evidence>
<keyword evidence="4" id="KW-0804">Transcription</keyword>
<reference evidence="7" key="1">
    <citation type="journal article" date="2019" name="Int. J. Syst. Evol. Microbiol.">
        <title>The Global Catalogue of Microorganisms (GCM) 10K type strain sequencing project: providing services to taxonomists for standard genome sequencing and annotation.</title>
        <authorList>
            <consortium name="The Broad Institute Genomics Platform"/>
            <consortium name="The Broad Institute Genome Sequencing Center for Infectious Disease"/>
            <person name="Wu L."/>
            <person name="Ma J."/>
        </authorList>
    </citation>
    <scope>NUCLEOTIDE SEQUENCE [LARGE SCALE GENOMIC DNA]</scope>
    <source>
        <strain evidence="7">KCTC 52473</strain>
    </source>
</reference>
<feature type="domain" description="HTH lysR-type" evidence="5">
    <location>
        <begin position="12"/>
        <end position="69"/>
    </location>
</feature>
<dbReference type="CDD" id="cd08479">
    <property type="entry name" value="PBP2_CrgA_like_9"/>
    <property type="match status" value="1"/>
</dbReference>
<gene>
    <name evidence="6" type="ORF">ACFOHL_16305</name>
</gene>
<dbReference type="EMBL" id="JBHRSW010000047">
    <property type="protein sequence ID" value="MFC3123186.1"/>
    <property type="molecule type" value="Genomic_DNA"/>
</dbReference>
<dbReference type="Pfam" id="PF03466">
    <property type="entry name" value="LysR_substrate"/>
    <property type="match status" value="1"/>
</dbReference>
<dbReference type="Gene3D" id="1.10.10.10">
    <property type="entry name" value="Winged helix-like DNA-binding domain superfamily/Winged helix DNA-binding domain"/>
    <property type="match status" value="1"/>
</dbReference>
<comment type="caution">
    <text evidence="6">The sequence shown here is derived from an EMBL/GenBank/DDBJ whole genome shotgun (WGS) entry which is preliminary data.</text>
</comment>
<evidence type="ECO:0000256" key="2">
    <source>
        <dbReference type="ARBA" id="ARBA00023015"/>
    </source>
</evidence>
<dbReference type="InterPro" id="IPR000847">
    <property type="entry name" value="LysR_HTH_N"/>
</dbReference>
<dbReference type="PANTHER" id="PTHR30537:SF5">
    <property type="entry name" value="HTH-TYPE TRANSCRIPTIONAL ACTIVATOR TTDR-RELATED"/>
    <property type="match status" value="1"/>
</dbReference>
<evidence type="ECO:0000256" key="3">
    <source>
        <dbReference type="ARBA" id="ARBA00023125"/>
    </source>
</evidence>
<dbReference type="SUPFAM" id="SSF53850">
    <property type="entry name" value="Periplasmic binding protein-like II"/>
    <property type="match status" value="1"/>
</dbReference>
<evidence type="ECO:0000259" key="5">
    <source>
        <dbReference type="PROSITE" id="PS50931"/>
    </source>
</evidence>
<name>A0ABV7FVB9_9ALTE</name>
<evidence type="ECO:0000313" key="7">
    <source>
        <dbReference type="Proteomes" id="UP001595478"/>
    </source>
</evidence>
<dbReference type="InterPro" id="IPR036388">
    <property type="entry name" value="WH-like_DNA-bd_sf"/>
</dbReference>
<dbReference type="PANTHER" id="PTHR30537">
    <property type="entry name" value="HTH-TYPE TRANSCRIPTIONAL REGULATOR"/>
    <property type="match status" value="1"/>
</dbReference>
<evidence type="ECO:0000256" key="1">
    <source>
        <dbReference type="ARBA" id="ARBA00009437"/>
    </source>
</evidence>
<proteinExistence type="inferred from homology"/>
<dbReference type="SUPFAM" id="SSF46785">
    <property type="entry name" value="Winged helix' DNA-binding domain"/>
    <property type="match status" value="1"/>
</dbReference>